<dbReference type="Gene3D" id="2.50.20.20">
    <property type="match status" value="1"/>
</dbReference>
<protein>
    <submittedName>
        <fullName evidence="1">Uncharacterized protein</fullName>
    </submittedName>
</protein>
<gene>
    <name evidence="1" type="ORF">A3A16_00695</name>
</gene>
<dbReference type="STRING" id="1798407.A3A16_00695"/>
<reference evidence="1 2" key="1">
    <citation type="journal article" date="2016" name="Nat. Commun.">
        <title>Thousands of microbial genomes shed light on interconnected biogeochemical processes in an aquifer system.</title>
        <authorList>
            <person name="Anantharaman K."/>
            <person name="Brown C.T."/>
            <person name="Hug L.A."/>
            <person name="Sharon I."/>
            <person name="Castelle C.J."/>
            <person name="Probst A.J."/>
            <person name="Thomas B.C."/>
            <person name="Singh A."/>
            <person name="Wilkins M.J."/>
            <person name="Karaoz U."/>
            <person name="Brodie E.L."/>
            <person name="Williams K.H."/>
            <person name="Hubbard S.S."/>
            <person name="Banfield J.F."/>
        </authorList>
    </citation>
    <scope>NUCLEOTIDE SEQUENCE [LARGE SCALE GENOMIC DNA]</scope>
</reference>
<dbReference type="Proteomes" id="UP000177942">
    <property type="component" value="Unassembled WGS sequence"/>
</dbReference>
<comment type="caution">
    <text evidence="1">The sequence shown here is derived from an EMBL/GenBank/DDBJ whole genome shotgun (WGS) entry which is preliminary data.</text>
</comment>
<sequence length="349" mass="38750">MKTLRLVLLLVSVGILALAGGVFARYGYEKVSVARAQKIVQKSTERLSEIKSFEYSAKAKIEQAGPPLPGTSAVIAIDGVSDFSSAQNPKSRSLLTVMPESFQTTLLPKDAVISLETRHLGKIYYLRLAISPELLPFLPLQLPKDWIKIDFEEARKSLLPSLPGVPKGAEQVRLSEEQKAKLKEIIIKAKLLKITAVLPGEKLDDIDTYRYGFVIDKNALIDFAWQLIALQLELMQQIQPDQPVDKEALGKANADFRKKLEEQLALIVMPKGEIWISKADLLPRKISLVWEPTFLGQTTPTGKLGIEFIFKSFNQPVEVQIPFPTKSLEEVMGALFGDFFGGIPAPLVK</sequence>
<dbReference type="EMBL" id="MHJJ01000014">
    <property type="protein sequence ID" value="OGY65194.1"/>
    <property type="molecule type" value="Genomic_DNA"/>
</dbReference>
<organism evidence="1 2">
    <name type="scientific">Candidatus Harrisonbacteria bacterium RIFCSPLOWO2_01_FULL_44_18</name>
    <dbReference type="NCBI Taxonomy" id="1798407"/>
    <lineage>
        <taxon>Bacteria</taxon>
        <taxon>Candidatus Harrisoniibacteriota</taxon>
    </lineage>
</organism>
<proteinExistence type="predicted"/>
<name>A0A1G1ZKW7_9BACT</name>
<accession>A0A1G1ZKW7</accession>
<evidence type="ECO:0000313" key="1">
    <source>
        <dbReference type="EMBL" id="OGY65194.1"/>
    </source>
</evidence>
<dbReference type="AlphaFoldDB" id="A0A1G1ZKW7"/>
<evidence type="ECO:0000313" key="2">
    <source>
        <dbReference type="Proteomes" id="UP000177942"/>
    </source>
</evidence>